<reference evidence="1 2" key="1">
    <citation type="submission" date="2015-12" db="EMBL/GenBank/DDBJ databases">
        <title>Genome sequence of Aneurinibacillus soli.</title>
        <authorList>
            <person name="Lee J.S."/>
            <person name="Lee K.C."/>
            <person name="Kim K.K."/>
            <person name="Lee B.W."/>
        </authorList>
    </citation>
    <scope>NUCLEOTIDE SEQUENCE [LARGE SCALE GENOMIC DNA]</scope>
    <source>
        <strain evidence="1 2">CB4</strain>
    </source>
</reference>
<dbReference type="RefSeq" id="WP_096466176.1">
    <property type="nucleotide sequence ID" value="NZ_AP017312.1"/>
</dbReference>
<name>A0A0U5AXG2_9BACL</name>
<dbReference type="KEGG" id="asoc:CB4_02595"/>
<dbReference type="Proteomes" id="UP000217696">
    <property type="component" value="Chromosome"/>
</dbReference>
<evidence type="ECO:0000313" key="1">
    <source>
        <dbReference type="EMBL" id="BAU28421.1"/>
    </source>
</evidence>
<sequence>MNSKVSREELIEYGINVLRTVGAHYVCDACIKGGNSCCSKCEHLEDGIGCTKRNTACTAWLCGIQKFFLQNIGLMSQWERFWSQVPGRYFREDETPDYVTIEHFINTEGIDEKKGRLLAEKISVYVQKGGDLGRLEIHLNNRYIFKKFESEKLK</sequence>
<keyword evidence="2" id="KW-1185">Reference proteome</keyword>
<evidence type="ECO:0000313" key="2">
    <source>
        <dbReference type="Proteomes" id="UP000217696"/>
    </source>
</evidence>
<dbReference type="EMBL" id="AP017312">
    <property type="protein sequence ID" value="BAU28421.1"/>
    <property type="molecule type" value="Genomic_DNA"/>
</dbReference>
<dbReference type="AlphaFoldDB" id="A0A0U5AXG2"/>
<dbReference type="OrthoDB" id="2909105at2"/>
<proteinExistence type="predicted"/>
<organism evidence="1 2">
    <name type="scientific">Aneurinibacillus soli</name>
    <dbReference type="NCBI Taxonomy" id="1500254"/>
    <lineage>
        <taxon>Bacteria</taxon>
        <taxon>Bacillati</taxon>
        <taxon>Bacillota</taxon>
        <taxon>Bacilli</taxon>
        <taxon>Bacillales</taxon>
        <taxon>Paenibacillaceae</taxon>
        <taxon>Aneurinibacillus group</taxon>
        <taxon>Aneurinibacillus</taxon>
    </lineage>
</organism>
<gene>
    <name evidence="1" type="ORF">CB4_02595</name>
</gene>
<accession>A0A0U5AXG2</accession>
<protein>
    <submittedName>
        <fullName evidence="1">Uncharacterized protein</fullName>
    </submittedName>
</protein>